<evidence type="ECO:0000313" key="5">
    <source>
        <dbReference type="EMBL" id="MTH60218.1"/>
    </source>
</evidence>
<name>A0A844HMG9_9RHOB</name>
<keyword evidence="3 5" id="KW-0808">Transferase</keyword>
<gene>
    <name evidence="5" type="ORF">GL300_13460</name>
</gene>
<evidence type="ECO:0000256" key="1">
    <source>
        <dbReference type="ARBA" id="ARBA00009481"/>
    </source>
</evidence>
<evidence type="ECO:0000259" key="4">
    <source>
        <dbReference type="Pfam" id="PF00534"/>
    </source>
</evidence>
<evidence type="ECO:0000313" key="6">
    <source>
        <dbReference type="Proteomes" id="UP000449846"/>
    </source>
</evidence>
<sequence length="415" mass="46367">MRGDNIEGPNELILLPSLSAYRGPRGGLVLTRKYMEGAAQYARNWPGPVTSLVRLDPQPTTDMDHQEYLPGEDETGLELRPEVGPELAQRLSSAAQVVGFLSRDDAPMLELCQSIGLPMVFVSEYSPRTERQILASEQLHPLRRLRRHVWLWRSERIRRDMLRRAAGLQCSGTPTFENYKGLCADTHLFFDNRVRAAEVISDAAMQAKLTRLQAGEPLRLVFGGRFVPMKGVMELPRVASELRRMNVPFIFDICGSGPQEAELRASIQANGLQDVMILRGVLDFQTGWVPFLRDTSDIFVCCHTQGDPSCTYPEVMSCGVPIAGYANDAFRGIVETSGSGWQVPIFDAPALARRIAELHRDRAQIAEAALRARDFARQHVFETTFAARTAHFIRTSRLPEGLKPGPHAAHVHDRT</sequence>
<dbReference type="CDD" id="cd03801">
    <property type="entry name" value="GT4_PimA-like"/>
    <property type="match status" value="1"/>
</dbReference>
<dbReference type="EMBL" id="WMIG01000006">
    <property type="protein sequence ID" value="MTH60218.1"/>
    <property type="molecule type" value="Genomic_DNA"/>
</dbReference>
<evidence type="ECO:0000256" key="2">
    <source>
        <dbReference type="ARBA" id="ARBA00022676"/>
    </source>
</evidence>
<comment type="similarity">
    <text evidence="1">Belongs to the glycosyltransferase group 1 family. Glycosyltransferase 4 subfamily.</text>
</comment>
<dbReference type="AlphaFoldDB" id="A0A844HMG9"/>
<comment type="caution">
    <text evidence="5">The sequence shown here is derived from an EMBL/GenBank/DDBJ whole genome shotgun (WGS) entry which is preliminary data.</text>
</comment>
<dbReference type="Gene3D" id="3.40.50.2000">
    <property type="entry name" value="Glycogen Phosphorylase B"/>
    <property type="match status" value="1"/>
</dbReference>
<reference evidence="5 6" key="1">
    <citation type="submission" date="2019-11" db="EMBL/GenBank/DDBJ databases">
        <authorList>
            <person name="Dong K."/>
        </authorList>
    </citation>
    <scope>NUCLEOTIDE SEQUENCE [LARGE SCALE GENOMIC DNA]</scope>
    <source>
        <strain evidence="5 6">NBRC 112902</strain>
    </source>
</reference>
<dbReference type="OrthoDB" id="503550at2"/>
<organism evidence="5 6">
    <name type="scientific">Paracoccus litorisediminis</name>
    <dbReference type="NCBI Taxonomy" id="2006130"/>
    <lineage>
        <taxon>Bacteria</taxon>
        <taxon>Pseudomonadati</taxon>
        <taxon>Pseudomonadota</taxon>
        <taxon>Alphaproteobacteria</taxon>
        <taxon>Rhodobacterales</taxon>
        <taxon>Paracoccaceae</taxon>
        <taxon>Paracoccus</taxon>
    </lineage>
</organism>
<dbReference type="PANTHER" id="PTHR12526">
    <property type="entry name" value="GLYCOSYLTRANSFERASE"/>
    <property type="match status" value="1"/>
</dbReference>
<protein>
    <submittedName>
        <fullName evidence="5">Glycosyltransferase</fullName>
    </submittedName>
</protein>
<proteinExistence type="inferred from homology"/>
<dbReference type="RefSeq" id="WP_155040147.1">
    <property type="nucleotide sequence ID" value="NZ_JBHGCD010000007.1"/>
</dbReference>
<feature type="domain" description="Glycosyl transferase family 1" evidence="4">
    <location>
        <begin position="216"/>
        <end position="369"/>
    </location>
</feature>
<accession>A0A844HMG9</accession>
<dbReference type="PANTHER" id="PTHR12526:SF640">
    <property type="entry name" value="COLANIC ACID BIOSYNTHESIS GLYCOSYLTRANSFERASE WCAL-RELATED"/>
    <property type="match status" value="1"/>
</dbReference>
<dbReference type="SUPFAM" id="SSF53756">
    <property type="entry name" value="UDP-Glycosyltransferase/glycogen phosphorylase"/>
    <property type="match status" value="1"/>
</dbReference>
<dbReference type="Pfam" id="PF00534">
    <property type="entry name" value="Glycos_transf_1"/>
    <property type="match status" value="1"/>
</dbReference>
<dbReference type="InterPro" id="IPR001296">
    <property type="entry name" value="Glyco_trans_1"/>
</dbReference>
<keyword evidence="6" id="KW-1185">Reference proteome</keyword>
<dbReference type="GO" id="GO:0016757">
    <property type="term" value="F:glycosyltransferase activity"/>
    <property type="evidence" value="ECO:0007669"/>
    <property type="project" value="UniProtKB-KW"/>
</dbReference>
<dbReference type="Proteomes" id="UP000449846">
    <property type="component" value="Unassembled WGS sequence"/>
</dbReference>
<evidence type="ECO:0000256" key="3">
    <source>
        <dbReference type="ARBA" id="ARBA00022679"/>
    </source>
</evidence>
<keyword evidence="2" id="KW-0328">Glycosyltransferase</keyword>